<name>A0A6G1RX73_9GRUI</name>
<organism evidence="2">
    <name type="scientific">Hypotaenidia okinawae</name>
    <dbReference type="NCBI Taxonomy" id="2861861"/>
    <lineage>
        <taxon>Eukaryota</taxon>
        <taxon>Metazoa</taxon>
        <taxon>Chordata</taxon>
        <taxon>Craniata</taxon>
        <taxon>Vertebrata</taxon>
        <taxon>Euteleostomi</taxon>
        <taxon>Archelosauria</taxon>
        <taxon>Archosauria</taxon>
        <taxon>Dinosauria</taxon>
        <taxon>Saurischia</taxon>
        <taxon>Theropoda</taxon>
        <taxon>Coelurosauria</taxon>
        <taxon>Aves</taxon>
        <taxon>Neognathae</taxon>
        <taxon>Neoaves</taxon>
        <taxon>Gruiformes</taxon>
        <taxon>Rallidae</taxon>
        <taxon>Hypotaenidia</taxon>
    </lineage>
</organism>
<sequence>MQYLVVDRSGCRAVPEPAHLAADSGTLFFPVYLGRDLVGQGISWMVTLRVSVNSLVSKWRSVMSGVSQQSVLGPVLFNIFVGDMGNGIKCCPFPPGPCHLKPQQSQGQGPACGSGQSPAQQQAGWKKD</sequence>
<reference evidence="2" key="1">
    <citation type="submission" date="2020-03" db="EMBL/GenBank/DDBJ databases">
        <title>Okinawa Rail whole genome shotgun sequence.</title>
        <authorList>
            <person name="Nakajima N."/>
            <person name="Onuma M."/>
            <person name="Endoh D."/>
        </authorList>
    </citation>
    <scope>NUCLEOTIDE SEQUENCE</scope>
</reference>
<dbReference type="AlphaFoldDB" id="A0A6G1RX73"/>
<evidence type="ECO:0000256" key="1">
    <source>
        <dbReference type="SAM" id="MobiDB-lite"/>
    </source>
</evidence>
<accession>A0A6G1RX73</accession>
<protein>
    <submittedName>
        <fullName evidence="2">Uncharacterized protein</fullName>
    </submittedName>
</protein>
<dbReference type="EMBL" id="ICPP01010573">
    <property type="protein sequence ID" value="LAC43217.1"/>
    <property type="molecule type" value="Transcribed_RNA"/>
</dbReference>
<feature type="compositionally biased region" description="Low complexity" evidence="1">
    <location>
        <begin position="113"/>
        <end position="128"/>
    </location>
</feature>
<reference evidence="2" key="2">
    <citation type="submission" date="2020-03" db="EMBL/GenBank/DDBJ databases">
        <authorList>
            <consortium name="Environmental Genome Science Research Promotion Project"/>
            <person name="Nakajima N."/>
            <person name="Onuma M."/>
            <person name="Endoh D."/>
        </authorList>
    </citation>
    <scope>NUCLEOTIDE SEQUENCE</scope>
</reference>
<feature type="region of interest" description="Disordered" evidence="1">
    <location>
        <begin position="101"/>
        <end position="128"/>
    </location>
</feature>
<evidence type="ECO:0000313" key="2">
    <source>
        <dbReference type="EMBL" id="LAC43217.1"/>
    </source>
</evidence>
<proteinExistence type="predicted"/>